<dbReference type="GO" id="GO:0007605">
    <property type="term" value="P:sensory perception of sound"/>
    <property type="evidence" value="ECO:0007669"/>
    <property type="project" value="InterPro"/>
</dbReference>
<reference evidence="4" key="1">
    <citation type="submission" date="2025-08" db="UniProtKB">
        <authorList>
            <consortium name="RefSeq"/>
        </authorList>
    </citation>
    <scope>IDENTIFICATION</scope>
</reference>
<feature type="compositionally biased region" description="Basic residues" evidence="1">
    <location>
        <begin position="104"/>
        <end position="116"/>
    </location>
</feature>
<dbReference type="AlphaFoldDB" id="A0A8B7Y2G3"/>
<sequence>MAQWRDDAVDPQFNGGSPDESPQYQQGGVGKVNGDHMSQSNEPLYMNAQHLMNGSASESDLQRISDTINNLSLSPRPVVTAQSNTDCTIVSCSSSLPTVAPKPSKTKTQHLNHRSKSTSQMGFQFHVSEQITKSGNRNGAAGDGRETELENRTLRFVGRRGLSAGGDDITSAKGTVRGVTNRVKAGIMNFTYKPLNHKKKAVNNDDERDKIIIYTTSMRIVRQTFEDCQFVRKLFQNHRVRYEERDLFMNSQHQQELKDRLEGESQQATLPIVFIDGELVGDVETLEELNETGHLRKILKRFEKTIPTSDCPECGGFRYMPCQVCSGSKKSLHRNNFTDQFQALRCSHCDENGLQKCPQCNQ</sequence>
<evidence type="ECO:0000313" key="3">
    <source>
        <dbReference type="Proteomes" id="UP000694845"/>
    </source>
</evidence>
<name>A0A8B7Y2G3_ACAPL</name>
<feature type="region of interest" description="Disordered" evidence="1">
    <location>
        <begin position="97"/>
        <end position="118"/>
    </location>
</feature>
<dbReference type="Proteomes" id="UP000694845">
    <property type="component" value="Unplaced"/>
</dbReference>
<dbReference type="Pfam" id="PF00462">
    <property type="entry name" value="Glutaredoxin"/>
    <property type="match status" value="1"/>
</dbReference>
<dbReference type="PANTHER" id="PTHR46990:SF1">
    <property type="entry name" value="GLUTAREDOXIN DOMAIN-CONTAINING CYSTEINE-RICH PROTEIN 1"/>
    <property type="match status" value="1"/>
</dbReference>
<evidence type="ECO:0000313" key="4">
    <source>
        <dbReference type="RefSeq" id="XP_022086717.1"/>
    </source>
</evidence>
<feature type="region of interest" description="Disordered" evidence="1">
    <location>
        <begin position="1"/>
        <end position="40"/>
    </location>
</feature>
<dbReference type="SUPFAM" id="SSF52833">
    <property type="entry name" value="Thioredoxin-like"/>
    <property type="match status" value="1"/>
</dbReference>
<keyword evidence="3" id="KW-1185">Reference proteome</keyword>
<gene>
    <name evidence="4" type="primary">LOC110977158</name>
</gene>
<dbReference type="CDD" id="cd03031">
    <property type="entry name" value="GRX_GRX_like"/>
    <property type="match status" value="1"/>
</dbReference>
<organism evidence="3 4">
    <name type="scientific">Acanthaster planci</name>
    <name type="common">Crown-of-thorns starfish</name>
    <dbReference type="NCBI Taxonomy" id="133434"/>
    <lineage>
        <taxon>Eukaryota</taxon>
        <taxon>Metazoa</taxon>
        <taxon>Echinodermata</taxon>
        <taxon>Eleutherozoa</taxon>
        <taxon>Asterozoa</taxon>
        <taxon>Asteroidea</taxon>
        <taxon>Valvatacea</taxon>
        <taxon>Valvatida</taxon>
        <taxon>Acanthasteridae</taxon>
        <taxon>Acanthaster</taxon>
    </lineage>
</organism>
<dbReference type="OMA" id="KLFQNHR"/>
<evidence type="ECO:0000256" key="1">
    <source>
        <dbReference type="SAM" id="MobiDB-lite"/>
    </source>
</evidence>
<dbReference type="InterPro" id="IPR002109">
    <property type="entry name" value="Glutaredoxin"/>
</dbReference>
<evidence type="ECO:0000259" key="2">
    <source>
        <dbReference type="Pfam" id="PF00462"/>
    </source>
</evidence>
<dbReference type="Gene3D" id="3.40.30.10">
    <property type="entry name" value="Glutaredoxin"/>
    <property type="match status" value="1"/>
</dbReference>
<dbReference type="RefSeq" id="XP_022086717.1">
    <property type="nucleotide sequence ID" value="XM_022231025.1"/>
</dbReference>
<feature type="domain" description="Glutaredoxin" evidence="2">
    <location>
        <begin position="211"/>
        <end position="280"/>
    </location>
</feature>
<dbReference type="InterPro" id="IPR042797">
    <property type="entry name" value="GRXCR1"/>
</dbReference>
<dbReference type="PROSITE" id="PS51354">
    <property type="entry name" value="GLUTAREDOXIN_2"/>
    <property type="match status" value="1"/>
</dbReference>
<protein>
    <submittedName>
        <fullName evidence="4">Glutaredoxin domain-containing cysteine-rich protein 1-like</fullName>
    </submittedName>
</protein>
<dbReference type="OrthoDB" id="423313at2759"/>
<dbReference type="KEGG" id="aplc:110977158"/>
<dbReference type="PANTHER" id="PTHR46990">
    <property type="entry name" value="GLUTAREDOXIN DOMAIN-CONTAINING CYSTEINE-RICH PROTEIN 1"/>
    <property type="match status" value="1"/>
</dbReference>
<dbReference type="InterPro" id="IPR036249">
    <property type="entry name" value="Thioredoxin-like_sf"/>
</dbReference>
<proteinExistence type="predicted"/>
<accession>A0A8B7Y2G3</accession>
<dbReference type="Pfam" id="PF23733">
    <property type="entry name" value="GRXCR1-2_C"/>
    <property type="match status" value="1"/>
</dbReference>
<dbReference type="GeneID" id="110977158"/>